<organism evidence="1 2">
    <name type="scientific">Actinomadura soli</name>
    <dbReference type="NCBI Taxonomy" id="2508997"/>
    <lineage>
        <taxon>Bacteria</taxon>
        <taxon>Bacillati</taxon>
        <taxon>Actinomycetota</taxon>
        <taxon>Actinomycetes</taxon>
        <taxon>Streptosporangiales</taxon>
        <taxon>Thermomonosporaceae</taxon>
        <taxon>Actinomadura</taxon>
    </lineage>
</organism>
<accession>A0A5C4J3N1</accession>
<evidence type="ECO:0000313" key="2">
    <source>
        <dbReference type="Proteomes" id="UP000309174"/>
    </source>
</evidence>
<evidence type="ECO:0000313" key="1">
    <source>
        <dbReference type="EMBL" id="TMQ91418.1"/>
    </source>
</evidence>
<protein>
    <submittedName>
        <fullName evidence="1">Uncharacterized protein</fullName>
    </submittedName>
</protein>
<reference evidence="1 2" key="1">
    <citation type="submission" date="2019-05" db="EMBL/GenBank/DDBJ databases">
        <title>Draft genome sequence of Actinomadura sp. 14C53.</title>
        <authorList>
            <person name="Saricaoglu S."/>
            <person name="Isik K."/>
        </authorList>
    </citation>
    <scope>NUCLEOTIDE SEQUENCE [LARGE SCALE GENOMIC DNA]</scope>
    <source>
        <strain evidence="1 2">14C53</strain>
    </source>
</reference>
<dbReference type="AlphaFoldDB" id="A0A5C4J3N1"/>
<dbReference type="EMBL" id="VCKW01000212">
    <property type="protein sequence ID" value="TMQ91418.1"/>
    <property type="molecule type" value="Genomic_DNA"/>
</dbReference>
<gene>
    <name evidence="1" type="ORF">ETD83_31015</name>
</gene>
<comment type="caution">
    <text evidence="1">The sequence shown here is derived from an EMBL/GenBank/DDBJ whole genome shotgun (WGS) entry which is preliminary data.</text>
</comment>
<sequence>MRIRGCISDTFPHAFENLNVRVNPVETVVWSPELDQGALYGVLETIEALGLEFVEVRRLSYGPRRAG</sequence>
<dbReference type="OrthoDB" id="4828421at2"/>
<dbReference type="Proteomes" id="UP000309174">
    <property type="component" value="Unassembled WGS sequence"/>
</dbReference>
<proteinExistence type="predicted"/>
<name>A0A5C4J3N1_9ACTN</name>
<keyword evidence="2" id="KW-1185">Reference proteome</keyword>